<dbReference type="PANTHER" id="PTHR46585:SF1">
    <property type="entry name" value="CHROMO DOMAIN-CONTAINING PROTEIN"/>
    <property type="match status" value="1"/>
</dbReference>
<dbReference type="InterPro" id="IPR000953">
    <property type="entry name" value="Chromo/chromo_shadow_dom"/>
</dbReference>
<dbReference type="SUPFAM" id="SSF54160">
    <property type="entry name" value="Chromo domain-like"/>
    <property type="match status" value="1"/>
</dbReference>
<dbReference type="CDD" id="cd00024">
    <property type="entry name" value="CD_CSD"/>
    <property type="match status" value="1"/>
</dbReference>
<name>A0A6A4TJQ9_SCOMX</name>
<dbReference type="GO" id="GO:0003676">
    <property type="term" value="F:nucleic acid binding"/>
    <property type="evidence" value="ECO:0007669"/>
    <property type="project" value="InterPro"/>
</dbReference>
<evidence type="ECO:0000259" key="2">
    <source>
        <dbReference type="PROSITE" id="PS50013"/>
    </source>
</evidence>
<organism evidence="3 4">
    <name type="scientific">Scophthalmus maximus</name>
    <name type="common">Turbot</name>
    <name type="synonym">Psetta maxima</name>
    <dbReference type="NCBI Taxonomy" id="52904"/>
    <lineage>
        <taxon>Eukaryota</taxon>
        <taxon>Metazoa</taxon>
        <taxon>Chordata</taxon>
        <taxon>Craniata</taxon>
        <taxon>Vertebrata</taxon>
        <taxon>Euteleostomi</taxon>
        <taxon>Actinopterygii</taxon>
        <taxon>Neopterygii</taxon>
        <taxon>Teleostei</taxon>
        <taxon>Neoteleostei</taxon>
        <taxon>Acanthomorphata</taxon>
        <taxon>Carangaria</taxon>
        <taxon>Pleuronectiformes</taxon>
        <taxon>Pleuronectoidei</taxon>
        <taxon>Scophthalmidae</taxon>
        <taxon>Scophthalmus</taxon>
    </lineage>
</organism>
<evidence type="ECO:0000313" key="3">
    <source>
        <dbReference type="EMBL" id="KAF0047746.1"/>
    </source>
</evidence>
<dbReference type="EMBL" id="VEVO01000001">
    <property type="protein sequence ID" value="KAF0047746.1"/>
    <property type="molecule type" value="Genomic_DNA"/>
</dbReference>
<proteinExistence type="predicted"/>
<dbReference type="InterPro" id="IPR036397">
    <property type="entry name" value="RNaseH_sf"/>
</dbReference>
<evidence type="ECO:0000256" key="1">
    <source>
        <dbReference type="ARBA" id="ARBA00004123"/>
    </source>
</evidence>
<dbReference type="Gene3D" id="2.40.50.40">
    <property type="match status" value="1"/>
</dbReference>
<comment type="subcellular location">
    <subcellularLocation>
        <location evidence="1">Nucleus</location>
    </subcellularLocation>
</comment>
<dbReference type="PANTHER" id="PTHR46585">
    <property type="entry name" value="INTEGRASE CORE DOMAIN CONTAINING PROTEIN"/>
    <property type="match status" value="1"/>
</dbReference>
<evidence type="ECO:0000313" key="4">
    <source>
        <dbReference type="Proteomes" id="UP000438429"/>
    </source>
</evidence>
<sequence>MLVKNSSTRLFRFNRTLKTTMWRYFTAKNTRKYLDVLQDLVHGYNHIYHESIKMAPMQATVENTLQVFQNLYGAVPVRYSEKLKMNFKRGDFVQISKVRVYRLKDYDGEPINVAPDKIYAVERVLDERVVREVKQKFVKWRNWPEKFNSWVRTDDLVNI</sequence>
<protein>
    <recommendedName>
        <fullName evidence="2">Chromo domain-containing protein</fullName>
    </recommendedName>
</protein>
<dbReference type="AlphaFoldDB" id="A0A6A4TJQ9"/>
<dbReference type="PROSITE" id="PS50013">
    <property type="entry name" value="CHROMO_2"/>
    <property type="match status" value="1"/>
</dbReference>
<comment type="caution">
    <text evidence="3">The sequence shown here is derived from an EMBL/GenBank/DDBJ whole genome shotgun (WGS) entry which is preliminary data.</text>
</comment>
<dbReference type="GO" id="GO:0005634">
    <property type="term" value="C:nucleus"/>
    <property type="evidence" value="ECO:0007669"/>
    <property type="project" value="UniProtKB-SubCell"/>
</dbReference>
<dbReference type="InterPro" id="IPR023780">
    <property type="entry name" value="Chromo_domain"/>
</dbReference>
<dbReference type="Pfam" id="PF00385">
    <property type="entry name" value="Chromo"/>
    <property type="match status" value="1"/>
</dbReference>
<accession>A0A6A4TJQ9</accession>
<reference evidence="3 4" key="1">
    <citation type="submission" date="2019-06" db="EMBL/GenBank/DDBJ databases">
        <title>Draft genomes of female and male turbot (Scophthalmus maximus).</title>
        <authorList>
            <person name="Xu H."/>
            <person name="Xu X.-W."/>
            <person name="Shao C."/>
            <person name="Chen S."/>
        </authorList>
    </citation>
    <scope>NUCLEOTIDE SEQUENCE [LARGE SCALE GENOMIC DNA]</scope>
    <source>
        <strain evidence="3">Ysfricsl-2016a</strain>
        <tissue evidence="3">Blood</tissue>
    </source>
</reference>
<gene>
    <name evidence="3" type="ORF">F2P81_001379</name>
</gene>
<dbReference type="Proteomes" id="UP000438429">
    <property type="component" value="Unassembled WGS sequence"/>
</dbReference>
<dbReference type="Gene3D" id="3.30.420.10">
    <property type="entry name" value="Ribonuclease H-like superfamily/Ribonuclease H"/>
    <property type="match status" value="1"/>
</dbReference>
<feature type="domain" description="Chromo" evidence="2">
    <location>
        <begin position="119"/>
        <end position="159"/>
    </location>
</feature>
<dbReference type="InterPro" id="IPR016197">
    <property type="entry name" value="Chromo-like_dom_sf"/>
</dbReference>